<feature type="transmembrane region" description="Helical" evidence="7">
    <location>
        <begin position="322"/>
        <end position="350"/>
    </location>
</feature>
<evidence type="ECO:0000256" key="1">
    <source>
        <dbReference type="ARBA" id="ARBA00004651"/>
    </source>
</evidence>
<name>A0A937RL77_9ACTN</name>
<feature type="transmembrane region" description="Helical" evidence="7">
    <location>
        <begin position="768"/>
        <end position="798"/>
    </location>
</feature>
<evidence type="ECO:0000313" key="9">
    <source>
        <dbReference type="EMBL" id="MBL7629364.1"/>
    </source>
</evidence>
<protein>
    <submittedName>
        <fullName evidence="9">ABC transporter permease</fullName>
    </submittedName>
</protein>
<dbReference type="GO" id="GO:0022857">
    <property type="term" value="F:transmembrane transporter activity"/>
    <property type="evidence" value="ECO:0007669"/>
    <property type="project" value="TreeGrafter"/>
</dbReference>
<dbReference type="AlphaFoldDB" id="A0A937RL77"/>
<gene>
    <name evidence="9" type="ORF">I7412_19775</name>
</gene>
<feature type="transmembrane region" description="Helical" evidence="7">
    <location>
        <begin position="421"/>
        <end position="440"/>
    </location>
</feature>
<accession>A0A937RL77</accession>
<dbReference type="GO" id="GO:0005886">
    <property type="term" value="C:plasma membrane"/>
    <property type="evidence" value="ECO:0007669"/>
    <property type="project" value="UniProtKB-SubCell"/>
</dbReference>
<comment type="subcellular location">
    <subcellularLocation>
        <location evidence="1">Cell membrane</location>
        <topology evidence="1">Multi-pass membrane protein</topology>
    </subcellularLocation>
</comment>
<evidence type="ECO:0000313" key="10">
    <source>
        <dbReference type="Proteomes" id="UP000604475"/>
    </source>
</evidence>
<keyword evidence="10" id="KW-1185">Reference proteome</keyword>
<keyword evidence="4 7" id="KW-1133">Transmembrane helix</keyword>
<dbReference type="InterPro" id="IPR003838">
    <property type="entry name" value="ABC3_permease_C"/>
</dbReference>
<feature type="domain" description="ABC3 transporter permease C-terminal" evidence="8">
    <location>
        <begin position="284"/>
        <end position="399"/>
    </location>
</feature>
<comment type="caution">
    <text evidence="9">The sequence shown here is derived from an EMBL/GenBank/DDBJ whole genome shotgun (WGS) entry which is preliminary data.</text>
</comment>
<dbReference type="EMBL" id="JAEACQ010000227">
    <property type="protein sequence ID" value="MBL7629364.1"/>
    <property type="molecule type" value="Genomic_DNA"/>
</dbReference>
<sequence length="853" mass="85909">MIRIVWHTVRARKGSLVGTFVALALGVALLAAMALTLVSSVGGGEGRPTWYVDADVVVAGGGTVSVTTGSGDDRETASLRTAGTRGLPGGLPERLAGLDAALVVDFAAYAVSPGAPGDTAHPWSAAALHPYEWVAGGPPRDPADVVLTAPTDHRPGTEVTVVSGRGVERFVVSGVLRTDAPAALYITDAVARDLADGRVAAVALTLPGAGPSAEPSVGPDAEPGAGAARSVASLAGAARAAVGDAALEDGSVQVLTGNDRRRAEPDPDAERRTEAVALLAATTGLAGFVSIFVVSGTFAYAVTARRREFGLLRAAGATPRQVFRIVLGEALLVGVLASLAGGALGAAIAPDFAARLARTGFVPSDFTARFVFWPVAAAFGTGLGVALLGAWVAARRAGRVRPVEALREAAVDRRPMTTARAVAGLVALGCCVPLVAVLMANPSADAVALIMITALFLIVACAMFAPLVVPPLVSLLCAPLSGSSGAVGLLAGHGARAAVLRTAATAAPILVTVGIAGSTLTGLGTLQAATQNAARERITAEALAVPVTGRGLPDAAVAALRAVGGVSAAVPVTESRVYVRDGDEPEGWTGRYASGADLTTVLDVPLVAGSLADLAGTDTVAVPAGRWELGETAELWLGDSTPARLRVVAVLGRQLDLAETVLLPWRLRAGHAVPVADVVYLRLAPGASLEQVRAAAAAQAATVADTGSYLSAAGEQEARVGRQASVAMLGLSLVYTGIAIANTLVMATRDRAREFATLRLAGATRRQVLAVVGVEAVLVTCVGVLLAVAVTAVTALGARHGLADVAPSVPLAVPWAPLAAIVLACLVTAVLASVLPAALLLRRRPAELAGVRE</sequence>
<comment type="similarity">
    <text evidence="6">Belongs to the ABC-4 integral membrane protein family.</text>
</comment>
<feature type="transmembrane region" description="Helical" evidence="7">
    <location>
        <begin position="726"/>
        <end position="747"/>
    </location>
</feature>
<evidence type="ECO:0000256" key="3">
    <source>
        <dbReference type="ARBA" id="ARBA00022692"/>
    </source>
</evidence>
<keyword evidence="5 7" id="KW-0472">Membrane</keyword>
<feature type="transmembrane region" description="Helical" evidence="7">
    <location>
        <begin position="275"/>
        <end position="301"/>
    </location>
</feature>
<evidence type="ECO:0000256" key="4">
    <source>
        <dbReference type="ARBA" id="ARBA00022989"/>
    </source>
</evidence>
<dbReference type="InterPro" id="IPR050250">
    <property type="entry name" value="Macrolide_Exporter_MacB"/>
</dbReference>
<proteinExistence type="inferred from homology"/>
<feature type="transmembrane region" description="Helical" evidence="7">
    <location>
        <begin position="370"/>
        <end position="394"/>
    </location>
</feature>
<evidence type="ECO:0000256" key="6">
    <source>
        <dbReference type="ARBA" id="ARBA00038076"/>
    </source>
</evidence>
<dbReference type="RefSeq" id="WP_203005388.1">
    <property type="nucleotide sequence ID" value="NZ_JADWYU010000131.1"/>
</dbReference>
<evidence type="ECO:0000256" key="5">
    <source>
        <dbReference type="ARBA" id="ARBA00023136"/>
    </source>
</evidence>
<keyword evidence="2" id="KW-1003">Cell membrane</keyword>
<keyword evidence="3 7" id="KW-0812">Transmembrane</keyword>
<feature type="transmembrane region" description="Helical" evidence="7">
    <location>
        <begin position="818"/>
        <end position="841"/>
    </location>
</feature>
<dbReference type="Proteomes" id="UP000604475">
    <property type="component" value="Unassembled WGS sequence"/>
</dbReference>
<evidence type="ECO:0000256" key="7">
    <source>
        <dbReference type="SAM" id="Phobius"/>
    </source>
</evidence>
<dbReference type="Pfam" id="PF02687">
    <property type="entry name" value="FtsX"/>
    <property type="match status" value="2"/>
</dbReference>
<dbReference type="PANTHER" id="PTHR30572:SF4">
    <property type="entry name" value="ABC TRANSPORTER PERMEASE YTRF"/>
    <property type="match status" value="1"/>
</dbReference>
<dbReference type="PANTHER" id="PTHR30572">
    <property type="entry name" value="MEMBRANE COMPONENT OF TRANSPORTER-RELATED"/>
    <property type="match status" value="1"/>
</dbReference>
<feature type="transmembrane region" description="Helical" evidence="7">
    <location>
        <begin position="472"/>
        <end position="492"/>
    </location>
</feature>
<feature type="domain" description="ABC3 transporter permease C-terminal" evidence="8">
    <location>
        <begin position="727"/>
        <end position="843"/>
    </location>
</feature>
<reference evidence="9" key="1">
    <citation type="submission" date="2020-12" db="EMBL/GenBank/DDBJ databases">
        <title>Genomic characterization of non-nitrogen-fixing Frankia strains.</title>
        <authorList>
            <person name="Carlos-Shanley C."/>
            <person name="Guerra T."/>
            <person name="Hahn D."/>
        </authorList>
    </citation>
    <scope>NUCLEOTIDE SEQUENCE</scope>
    <source>
        <strain evidence="9">CN6</strain>
    </source>
</reference>
<feature type="transmembrane region" description="Helical" evidence="7">
    <location>
        <begin position="446"/>
        <end position="465"/>
    </location>
</feature>
<organism evidence="9 10">
    <name type="scientific">Frankia nepalensis</name>
    <dbReference type="NCBI Taxonomy" id="1836974"/>
    <lineage>
        <taxon>Bacteria</taxon>
        <taxon>Bacillati</taxon>
        <taxon>Actinomycetota</taxon>
        <taxon>Actinomycetes</taxon>
        <taxon>Frankiales</taxon>
        <taxon>Frankiaceae</taxon>
        <taxon>Frankia</taxon>
    </lineage>
</organism>
<evidence type="ECO:0000259" key="8">
    <source>
        <dbReference type="Pfam" id="PF02687"/>
    </source>
</evidence>
<evidence type="ECO:0000256" key="2">
    <source>
        <dbReference type="ARBA" id="ARBA00022475"/>
    </source>
</evidence>